<dbReference type="EMBL" id="JANJYI010000005">
    <property type="protein sequence ID" value="KAK2648908.1"/>
    <property type="molecule type" value="Genomic_DNA"/>
</dbReference>
<dbReference type="AlphaFoldDB" id="A0AAD9U7F6"/>
<accession>A0AAD9U7F6</accession>
<protein>
    <submittedName>
        <fullName evidence="1">Uncharacterized protein</fullName>
    </submittedName>
</protein>
<evidence type="ECO:0000313" key="1">
    <source>
        <dbReference type="EMBL" id="KAK2648908.1"/>
    </source>
</evidence>
<evidence type="ECO:0000313" key="2">
    <source>
        <dbReference type="Proteomes" id="UP001280121"/>
    </source>
</evidence>
<sequence length="69" mass="7353">MTSTPIDVLITMGSALLVEVKTASSFCLSVWLVPGYWEDDEDVEDLRPVSSLIAGGVGEDLRSLAAVKV</sequence>
<reference evidence="1" key="1">
    <citation type="journal article" date="2023" name="Plant J.">
        <title>Genome sequences and population genomics provide insights into the demographic history, inbreeding, and mutation load of two 'living fossil' tree species of Dipteronia.</title>
        <authorList>
            <person name="Feng Y."/>
            <person name="Comes H.P."/>
            <person name="Chen J."/>
            <person name="Zhu S."/>
            <person name="Lu R."/>
            <person name="Zhang X."/>
            <person name="Li P."/>
            <person name="Qiu J."/>
            <person name="Olsen K.M."/>
            <person name="Qiu Y."/>
        </authorList>
    </citation>
    <scope>NUCLEOTIDE SEQUENCE</scope>
    <source>
        <strain evidence="1">KIB01</strain>
    </source>
</reference>
<comment type="caution">
    <text evidence="1">The sequence shown here is derived from an EMBL/GenBank/DDBJ whole genome shotgun (WGS) entry which is preliminary data.</text>
</comment>
<keyword evidence="2" id="KW-1185">Reference proteome</keyword>
<gene>
    <name evidence="1" type="ORF">Ddye_016397</name>
</gene>
<dbReference type="Proteomes" id="UP001280121">
    <property type="component" value="Unassembled WGS sequence"/>
</dbReference>
<organism evidence="1 2">
    <name type="scientific">Dipteronia dyeriana</name>
    <dbReference type="NCBI Taxonomy" id="168575"/>
    <lineage>
        <taxon>Eukaryota</taxon>
        <taxon>Viridiplantae</taxon>
        <taxon>Streptophyta</taxon>
        <taxon>Embryophyta</taxon>
        <taxon>Tracheophyta</taxon>
        <taxon>Spermatophyta</taxon>
        <taxon>Magnoliopsida</taxon>
        <taxon>eudicotyledons</taxon>
        <taxon>Gunneridae</taxon>
        <taxon>Pentapetalae</taxon>
        <taxon>rosids</taxon>
        <taxon>malvids</taxon>
        <taxon>Sapindales</taxon>
        <taxon>Sapindaceae</taxon>
        <taxon>Hippocastanoideae</taxon>
        <taxon>Acereae</taxon>
        <taxon>Dipteronia</taxon>
    </lineage>
</organism>
<proteinExistence type="predicted"/>
<name>A0AAD9U7F6_9ROSI</name>